<keyword evidence="4" id="KW-1185">Reference proteome</keyword>
<dbReference type="InterPro" id="IPR050661">
    <property type="entry name" value="BglG_antiterminators"/>
</dbReference>
<keyword evidence="1" id="KW-0805">Transcription regulation</keyword>
<keyword evidence="2" id="KW-0804">Transcription</keyword>
<evidence type="ECO:0000256" key="2">
    <source>
        <dbReference type="ARBA" id="ARBA00023163"/>
    </source>
</evidence>
<dbReference type="Proteomes" id="UP000223559">
    <property type="component" value="Chromosome"/>
</dbReference>
<accession>A0A2D1KP75</accession>
<evidence type="ECO:0000313" key="4">
    <source>
        <dbReference type="Proteomes" id="UP000223559"/>
    </source>
</evidence>
<proteinExistence type="predicted"/>
<dbReference type="InterPro" id="IPR007737">
    <property type="entry name" value="Mga_HTH"/>
</dbReference>
<gene>
    <name evidence="3" type="ORF">LC20004_08510</name>
</gene>
<evidence type="ECO:0000313" key="3">
    <source>
        <dbReference type="EMBL" id="ATO43955.1"/>
    </source>
</evidence>
<dbReference type="PANTHER" id="PTHR30185:SF18">
    <property type="entry name" value="TRANSCRIPTIONAL REGULATOR MTLR"/>
    <property type="match status" value="1"/>
</dbReference>
<protein>
    <submittedName>
        <fullName evidence="3">Uncharacterized protein</fullName>
    </submittedName>
</protein>
<dbReference type="PANTHER" id="PTHR30185">
    <property type="entry name" value="CRYPTIC BETA-GLUCOSIDE BGL OPERON ANTITERMINATOR"/>
    <property type="match status" value="1"/>
</dbReference>
<dbReference type="Gene3D" id="1.10.10.10">
    <property type="entry name" value="Winged helix-like DNA-binding domain superfamily/Winged helix DNA-binding domain"/>
    <property type="match status" value="1"/>
</dbReference>
<organism evidence="3 4">
    <name type="scientific">Loigolactobacillus coryniformis subsp. torquens DSM 20004 = KCTC 3535</name>
    <dbReference type="NCBI Taxonomy" id="1423822"/>
    <lineage>
        <taxon>Bacteria</taxon>
        <taxon>Bacillati</taxon>
        <taxon>Bacillota</taxon>
        <taxon>Bacilli</taxon>
        <taxon>Lactobacillales</taxon>
        <taxon>Lactobacillaceae</taxon>
        <taxon>Loigolactobacillus</taxon>
    </lineage>
</organism>
<dbReference type="Pfam" id="PF05043">
    <property type="entry name" value="Mga"/>
    <property type="match status" value="1"/>
</dbReference>
<reference evidence="3 4" key="1">
    <citation type="submission" date="2016-10" db="EMBL/GenBank/DDBJ databases">
        <title>The whole genome sequencing and assembly of L. cotyniformis subsp. torquens DSM 20004 strain.</title>
        <authorList>
            <person name="Park M.-K."/>
            <person name="Lee Y.-J."/>
            <person name="Yi H."/>
            <person name="Bahn Y.-S."/>
            <person name="Kim J.F."/>
            <person name="Lee D.-W."/>
        </authorList>
    </citation>
    <scope>NUCLEOTIDE SEQUENCE [LARGE SCALE GENOMIC DNA]</scope>
    <source>
        <strain evidence="3 4">DSM 20004</strain>
    </source>
</reference>
<dbReference type="EMBL" id="CP017697">
    <property type="protein sequence ID" value="ATO43955.1"/>
    <property type="molecule type" value="Genomic_DNA"/>
</dbReference>
<dbReference type="InterPro" id="IPR036388">
    <property type="entry name" value="WH-like_DNA-bd_sf"/>
</dbReference>
<dbReference type="KEGG" id="lcy:LC20004_08510"/>
<dbReference type="AlphaFoldDB" id="A0A2D1KP75"/>
<name>A0A2D1KP75_9LACO</name>
<dbReference type="RefSeq" id="WP_029507563.1">
    <property type="nucleotide sequence ID" value="NZ_AZDC01000130.1"/>
</dbReference>
<evidence type="ECO:0000256" key="1">
    <source>
        <dbReference type="ARBA" id="ARBA00023015"/>
    </source>
</evidence>
<sequence>MSFEQIMLNNRTYQYFRIYSTLCALHPDTYSIHDIAQRVDLPYPKAYNLTQGLANELALIDPNAAALIADNGSLDTTQLTIDLDTFRYHLLTTQVPYQILYYLLTDDEPSIADFCKQYEASQATVFRKIKPLNALLHKFGLRFTFSQMNIVGDERKVILFLFCIFRLATRGVVWPFTEQDQVIATEAHQQFITRLQIPSDWENTAIPLLFLAIINLRMHHGNYVEANSRGNILLVDNDNYESHLLNTKLIESQNYPKWTEAHKQAVLQFGYQLLNIVPTFRKEDAYLKATLDYFYTRHNIVWQFATEFLNHMQQNSFKLPQRLVTDKILLGNVINVILTGYLFDGVVPSLTLIADTEQPLLTGGYDYADLYHEISAYFAHLPEKYIQLFGDHTQITQALYQLLLPVYAKYKKEYHLRVALMVPGDSAIYQRYADFYHNSFAYIDIEPYDQKDAANYDLIFTSSIAFYLAATKHKQQPVVYFHQGSPESELAPLLRARDYYLKKFPALPQAGTIY</sequence>
<dbReference type="OrthoDB" id="2188960at2"/>